<protein>
    <recommendedName>
        <fullName evidence="2">Glycosyltransferase subfamily 4-like N-terminal domain-containing protein</fullName>
    </recommendedName>
</protein>
<reference evidence="1" key="1">
    <citation type="submission" date="2018-05" db="EMBL/GenBank/DDBJ databases">
        <authorList>
            <person name="Lanie J.A."/>
            <person name="Ng W.-L."/>
            <person name="Kazmierczak K.M."/>
            <person name="Andrzejewski T.M."/>
            <person name="Davidsen T.M."/>
            <person name="Wayne K.J."/>
            <person name="Tettelin H."/>
            <person name="Glass J.I."/>
            <person name="Rusch D."/>
            <person name="Podicherti R."/>
            <person name="Tsui H.-C.T."/>
            <person name="Winkler M.E."/>
        </authorList>
    </citation>
    <scope>NUCLEOTIDE SEQUENCE</scope>
</reference>
<sequence>MKLLLFVSKSYSFSILKPVQNAAEQSGHTVKWFTANSAEVISPTKELLSSSDDVTKYKPDAVIVPGNVVPDFWPGLKVQIFHGLGEEKKGHYRITGFFDLYCTPGPHMTEKFQTLSEKHGHFLV</sequence>
<gene>
    <name evidence="1" type="ORF">METZ01_LOCUS110404</name>
</gene>
<dbReference type="SUPFAM" id="SSF53756">
    <property type="entry name" value="UDP-Glycosyltransferase/glycogen phosphorylase"/>
    <property type="match status" value="1"/>
</dbReference>
<dbReference type="AlphaFoldDB" id="A0A381WYM8"/>
<accession>A0A381WYM8</accession>
<feature type="non-terminal residue" evidence="1">
    <location>
        <position position="124"/>
    </location>
</feature>
<evidence type="ECO:0008006" key="2">
    <source>
        <dbReference type="Google" id="ProtNLM"/>
    </source>
</evidence>
<proteinExistence type="predicted"/>
<organism evidence="1">
    <name type="scientific">marine metagenome</name>
    <dbReference type="NCBI Taxonomy" id="408172"/>
    <lineage>
        <taxon>unclassified sequences</taxon>
        <taxon>metagenomes</taxon>
        <taxon>ecological metagenomes</taxon>
    </lineage>
</organism>
<dbReference type="EMBL" id="UINC01013295">
    <property type="protein sequence ID" value="SVA57550.1"/>
    <property type="molecule type" value="Genomic_DNA"/>
</dbReference>
<name>A0A381WYM8_9ZZZZ</name>
<evidence type="ECO:0000313" key="1">
    <source>
        <dbReference type="EMBL" id="SVA57550.1"/>
    </source>
</evidence>